<accession>L1K208</accession>
<keyword evidence="5" id="KW-1185">Reference proteome</keyword>
<dbReference type="HOGENOM" id="CLU_268583_0_0_1"/>
<dbReference type="EnsemblProtists" id="EKX54398">
    <property type="protein sequence ID" value="EKX54398"/>
    <property type="gene ID" value="GUITHDRAFT_99879"/>
</dbReference>
<name>L1K208_GUITC</name>
<feature type="transmembrane region" description="Helical" evidence="1">
    <location>
        <begin position="1075"/>
        <end position="1097"/>
    </location>
</feature>
<feature type="signal peptide" evidence="2">
    <location>
        <begin position="1"/>
        <end position="26"/>
    </location>
</feature>
<evidence type="ECO:0000256" key="2">
    <source>
        <dbReference type="SAM" id="SignalP"/>
    </source>
</evidence>
<protein>
    <recommendedName>
        <fullName evidence="6">VWFA domain-containing protein</fullName>
    </recommendedName>
</protein>
<evidence type="ECO:0000313" key="5">
    <source>
        <dbReference type="Proteomes" id="UP000011087"/>
    </source>
</evidence>
<gene>
    <name evidence="3" type="ORF">GUITHDRAFT_99879</name>
</gene>
<reference evidence="5" key="2">
    <citation type="submission" date="2012-11" db="EMBL/GenBank/DDBJ databases">
        <authorList>
            <person name="Kuo A."/>
            <person name="Curtis B.A."/>
            <person name="Tanifuji G."/>
            <person name="Burki F."/>
            <person name="Gruber A."/>
            <person name="Irimia M."/>
            <person name="Maruyama S."/>
            <person name="Arias M.C."/>
            <person name="Ball S.G."/>
            <person name="Gile G.H."/>
            <person name="Hirakawa Y."/>
            <person name="Hopkins J.F."/>
            <person name="Rensing S.A."/>
            <person name="Schmutz J."/>
            <person name="Symeonidi A."/>
            <person name="Elias M."/>
            <person name="Eveleigh R.J."/>
            <person name="Herman E.K."/>
            <person name="Klute M.J."/>
            <person name="Nakayama T."/>
            <person name="Obornik M."/>
            <person name="Reyes-Prieto A."/>
            <person name="Armbrust E.V."/>
            <person name="Aves S.J."/>
            <person name="Beiko R.G."/>
            <person name="Coutinho P."/>
            <person name="Dacks J.B."/>
            <person name="Durnford D.G."/>
            <person name="Fast N.M."/>
            <person name="Green B.R."/>
            <person name="Grisdale C."/>
            <person name="Hempe F."/>
            <person name="Henrissat B."/>
            <person name="Hoppner M.P."/>
            <person name="Ishida K.-I."/>
            <person name="Kim E."/>
            <person name="Koreny L."/>
            <person name="Kroth P.G."/>
            <person name="Liu Y."/>
            <person name="Malik S.-B."/>
            <person name="Maier U.G."/>
            <person name="McRose D."/>
            <person name="Mock T."/>
            <person name="Neilson J.A."/>
            <person name="Onodera N.T."/>
            <person name="Poole A.M."/>
            <person name="Pritham E.J."/>
            <person name="Richards T.A."/>
            <person name="Rocap G."/>
            <person name="Roy S.W."/>
            <person name="Sarai C."/>
            <person name="Schaack S."/>
            <person name="Shirato S."/>
            <person name="Slamovits C.H."/>
            <person name="Spencer D.F."/>
            <person name="Suzuki S."/>
            <person name="Worden A.Z."/>
            <person name="Zauner S."/>
            <person name="Barry K."/>
            <person name="Bell C."/>
            <person name="Bharti A.K."/>
            <person name="Crow J.A."/>
            <person name="Grimwood J."/>
            <person name="Kramer R."/>
            <person name="Lindquist E."/>
            <person name="Lucas S."/>
            <person name="Salamov A."/>
            <person name="McFadden G.I."/>
            <person name="Lane C.E."/>
            <person name="Keeling P.J."/>
            <person name="Gray M.W."/>
            <person name="Grigoriev I.V."/>
            <person name="Archibald J.M."/>
        </authorList>
    </citation>
    <scope>NUCLEOTIDE SEQUENCE</scope>
    <source>
        <strain evidence="5">CCMP2712</strain>
    </source>
</reference>
<dbReference type="AlphaFoldDB" id="L1K208"/>
<dbReference type="PaxDb" id="55529-EKX54398"/>
<dbReference type="GeneID" id="17311144"/>
<organism evidence="3">
    <name type="scientific">Guillardia theta (strain CCMP2712)</name>
    <name type="common">Cryptophyte</name>
    <dbReference type="NCBI Taxonomy" id="905079"/>
    <lineage>
        <taxon>Eukaryota</taxon>
        <taxon>Cryptophyceae</taxon>
        <taxon>Pyrenomonadales</taxon>
        <taxon>Geminigeraceae</taxon>
        <taxon>Guillardia</taxon>
    </lineage>
</organism>
<evidence type="ECO:0000313" key="4">
    <source>
        <dbReference type="EnsemblProtists" id="EKX54398"/>
    </source>
</evidence>
<evidence type="ECO:0008006" key="6">
    <source>
        <dbReference type="Google" id="ProtNLM"/>
    </source>
</evidence>
<sequence length="1222" mass="135694">MPTQDRMLLNLVIVVLIASEFLPAACHELIGGSTVGQVLESLSDLFLHYECAILGTQPSADCSSLGPTTGILSPYDVVQQVPAVQIQQNPTNLLEELAGGRGGIQDIFHEREQVLGKVRSAAQVTLVNETTFLDPRLTGSQLNEIVNGQRVQIDECTVYMPLAWNETSVYSFCNLSHSLCLQMKNISLNSSNTYLANQYFIAQDGNVVMLSNDLSSSKINDLAMLNTSWYKHLMYPSKRVVFVLDAALFSASVCAAMDIAMAQVEALIKYWVSPVDLFQLILASERPYVVPSASGKSLLSASQEHLRLVTDWAKHNDFTNVSYSNLTAAVDVALDYLAGSETSNHPSNFIVMLSSVNGFAGNDPQSKRFSSVQNRTIFVGIVVDDAVTMNTMTSTKFLNDLKCEIGGTVDDREKLIALSSLKLIQSLKTVSFEDDRRIWSIHLPRSSADTWNQSHTDSFIAALEWSCGLSPPGAVGVIRADYSDEVLMNLLELNSFYPVKSFRIVSTALLGSLDALTMQVSYSRLATLFDEARSDQMRLCCSYIPIAMQRNSSCVEFTMQAKGSGRSSSTGRKLMFCWRAIAASPLSLVGRFQLSSSWTSPARSSLYLLQVPAISFLPLCQEDNRTQRCWNNSYSTMAACFHRLDLLRPLIPARFSYPWGGTRACGTVWCTYDTSVWFATPAALYGRSSLRQGDLSLQELLALNEQIKSSASSTRGHAWGLHPSAVKCIQVSSNMEEYWKHTLGIRGRQTDGNALYIDNSTFTSKTRSDVLELFFGCLSGVLRSYPGAMRSSEPLHNYTESTWFQSALLNPDLMSISTPTANLNRTYVTISKALYLSTSPNVSTSRFPLGVTGVLLSYASFVADIKAKLSGVGARSILTSLDNGLLLFIMTKNLHVIVDKSSLDEAASFETYALQDKHANILQYLDEKDVLVRTCLNGNECVFQVNHEVLVNWTEQRQSAAAARGETSMEHVGVEFHRVRSLGPYVIMMRTFLYLIPRSTLYLLVVDGYYEAISSPQLEVRRLRELVPTVWGRNMTEAFQAGSYLISTLPSPACQASSRRSDQFPVASCSSSTPVWLLVIYGVVGAGGILLLALCWAMPKLLRRRMAWEVKRALEKEQGSWDSSSERVKRSEGDAEHAMLFTMSDFDRLIEKQKRLIESFLRQDTLLETTVARDLKGILEAVRSFHDQLDHIQLRSAQQQLKLDCENRKPSQKARSFAVQAR</sequence>
<reference evidence="3 5" key="1">
    <citation type="journal article" date="2012" name="Nature">
        <title>Algal genomes reveal evolutionary mosaicism and the fate of nucleomorphs.</title>
        <authorList>
            <consortium name="DOE Joint Genome Institute"/>
            <person name="Curtis B.A."/>
            <person name="Tanifuji G."/>
            <person name="Burki F."/>
            <person name="Gruber A."/>
            <person name="Irimia M."/>
            <person name="Maruyama S."/>
            <person name="Arias M.C."/>
            <person name="Ball S.G."/>
            <person name="Gile G.H."/>
            <person name="Hirakawa Y."/>
            <person name="Hopkins J.F."/>
            <person name="Kuo A."/>
            <person name="Rensing S.A."/>
            <person name="Schmutz J."/>
            <person name="Symeonidi A."/>
            <person name="Elias M."/>
            <person name="Eveleigh R.J."/>
            <person name="Herman E.K."/>
            <person name="Klute M.J."/>
            <person name="Nakayama T."/>
            <person name="Obornik M."/>
            <person name="Reyes-Prieto A."/>
            <person name="Armbrust E.V."/>
            <person name="Aves S.J."/>
            <person name="Beiko R.G."/>
            <person name="Coutinho P."/>
            <person name="Dacks J.B."/>
            <person name="Durnford D.G."/>
            <person name="Fast N.M."/>
            <person name="Green B.R."/>
            <person name="Grisdale C.J."/>
            <person name="Hempel F."/>
            <person name="Henrissat B."/>
            <person name="Hoppner M.P."/>
            <person name="Ishida K."/>
            <person name="Kim E."/>
            <person name="Koreny L."/>
            <person name="Kroth P.G."/>
            <person name="Liu Y."/>
            <person name="Malik S.B."/>
            <person name="Maier U.G."/>
            <person name="McRose D."/>
            <person name="Mock T."/>
            <person name="Neilson J.A."/>
            <person name="Onodera N.T."/>
            <person name="Poole A.M."/>
            <person name="Pritham E.J."/>
            <person name="Richards T.A."/>
            <person name="Rocap G."/>
            <person name="Roy S.W."/>
            <person name="Sarai C."/>
            <person name="Schaack S."/>
            <person name="Shirato S."/>
            <person name="Slamovits C.H."/>
            <person name="Spencer D.F."/>
            <person name="Suzuki S."/>
            <person name="Worden A.Z."/>
            <person name="Zauner S."/>
            <person name="Barry K."/>
            <person name="Bell C."/>
            <person name="Bharti A.K."/>
            <person name="Crow J.A."/>
            <person name="Grimwood J."/>
            <person name="Kramer R."/>
            <person name="Lindquist E."/>
            <person name="Lucas S."/>
            <person name="Salamov A."/>
            <person name="McFadden G.I."/>
            <person name="Lane C.E."/>
            <person name="Keeling P.J."/>
            <person name="Gray M.W."/>
            <person name="Grigoriev I.V."/>
            <person name="Archibald J.M."/>
        </authorList>
    </citation>
    <scope>NUCLEOTIDE SEQUENCE</scope>
    <source>
        <strain evidence="3 5">CCMP2712</strain>
    </source>
</reference>
<feature type="chain" id="PRO_5008772100" description="VWFA domain-containing protein" evidence="2">
    <location>
        <begin position="27"/>
        <end position="1222"/>
    </location>
</feature>
<reference evidence="4" key="3">
    <citation type="submission" date="2016-03" db="UniProtKB">
        <authorList>
            <consortium name="EnsemblProtists"/>
        </authorList>
    </citation>
    <scope>IDENTIFICATION</scope>
</reference>
<evidence type="ECO:0000313" key="3">
    <source>
        <dbReference type="EMBL" id="EKX54398.1"/>
    </source>
</evidence>
<dbReference type="KEGG" id="gtt:GUITHDRAFT_99879"/>
<dbReference type="RefSeq" id="XP_005841378.1">
    <property type="nucleotide sequence ID" value="XM_005841321.1"/>
</dbReference>
<keyword evidence="2" id="KW-0732">Signal</keyword>
<keyword evidence="1" id="KW-1133">Transmembrane helix</keyword>
<proteinExistence type="predicted"/>
<dbReference type="EMBL" id="JH992967">
    <property type="protein sequence ID" value="EKX54398.1"/>
    <property type="molecule type" value="Genomic_DNA"/>
</dbReference>
<keyword evidence="1" id="KW-0812">Transmembrane</keyword>
<keyword evidence="1" id="KW-0472">Membrane</keyword>
<dbReference type="Proteomes" id="UP000011087">
    <property type="component" value="Unassembled WGS sequence"/>
</dbReference>
<evidence type="ECO:0000256" key="1">
    <source>
        <dbReference type="SAM" id="Phobius"/>
    </source>
</evidence>